<keyword evidence="2" id="KW-1185">Reference proteome</keyword>
<name>A0AAD9VGU5_ACRCE</name>
<accession>A0AAD9VGU5</accession>
<dbReference type="Proteomes" id="UP001249851">
    <property type="component" value="Unassembled WGS sequence"/>
</dbReference>
<reference evidence="1" key="1">
    <citation type="journal article" date="2023" name="G3 (Bethesda)">
        <title>Whole genome assembly and annotation of the endangered Caribbean coral Acropora cervicornis.</title>
        <authorList>
            <person name="Selwyn J.D."/>
            <person name="Vollmer S.V."/>
        </authorList>
    </citation>
    <scope>NUCLEOTIDE SEQUENCE</scope>
    <source>
        <strain evidence="1">K2</strain>
    </source>
</reference>
<reference evidence="1" key="2">
    <citation type="journal article" date="2023" name="Science">
        <title>Genomic signatures of disease resistance in endangered staghorn corals.</title>
        <authorList>
            <person name="Vollmer S.V."/>
            <person name="Selwyn J.D."/>
            <person name="Despard B.A."/>
            <person name="Roesel C.L."/>
        </authorList>
    </citation>
    <scope>NUCLEOTIDE SEQUENCE</scope>
    <source>
        <strain evidence="1">K2</strain>
    </source>
</reference>
<proteinExistence type="predicted"/>
<sequence>MDQESPLPDLVSRLALAIDYPDGSDGSSLPEGKQRWNTSKSAPLARNWIPGPLPGIWTIDKEEVLNKIAVHTREEIHLCCLV</sequence>
<organism evidence="1 2">
    <name type="scientific">Acropora cervicornis</name>
    <name type="common">Staghorn coral</name>
    <dbReference type="NCBI Taxonomy" id="6130"/>
    <lineage>
        <taxon>Eukaryota</taxon>
        <taxon>Metazoa</taxon>
        <taxon>Cnidaria</taxon>
        <taxon>Anthozoa</taxon>
        <taxon>Hexacorallia</taxon>
        <taxon>Scleractinia</taxon>
        <taxon>Astrocoeniina</taxon>
        <taxon>Acroporidae</taxon>
        <taxon>Acropora</taxon>
    </lineage>
</organism>
<protein>
    <submittedName>
        <fullName evidence="1">Uncharacterized protein</fullName>
    </submittedName>
</protein>
<dbReference type="EMBL" id="JARQWQ010000001">
    <property type="protein sequence ID" value="KAK2573961.1"/>
    <property type="molecule type" value="Genomic_DNA"/>
</dbReference>
<comment type="caution">
    <text evidence="1">The sequence shown here is derived from an EMBL/GenBank/DDBJ whole genome shotgun (WGS) entry which is preliminary data.</text>
</comment>
<evidence type="ECO:0000313" key="1">
    <source>
        <dbReference type="EMBL" id="KAK2573961.1"/>
    </source>
</evidence>
<dbReference type="AlphaFoldDB" id="A0AAD9VGU5"/>
<gene>
    <name evidence="1" type="ORF">P5673_000071</name>
</gene>
<evidence type="ECO:0000313" key="2">
    <source>
        <dbReference type="Proteomes" id="UP001249851"/>
    </source>
</evidence>